<comment type="similarity">
    <text evidence="1">Belongs to the short-chain dehydrogenases/reductases (SDR) family.</text>
</comment>
<dbReference type="PRINTS" id="PR00081">
    <property type="entry name" value="GDHRDH"/>
</dbReference>
<dbReference type="InterPro" id="IPR002347">
    <property type="entry name" value="SDR_fam"/>
</dbReference>
<dbReference type="InterPro" id="IPR036291">
    <property type="entry name" value="NAD(P)-bd_dom_sf"/>
</dbReference>
<organism evidence="3 4">
    <name type="scientific">Romanomermis culicivorax</name>
    <name type="common">Nematode worm</name>
    <dbReference type="NCBI Taxonomy" id="13658"/>
    <lineage>
        <taxon>Eukaryota</taxon>
        <taxon>Metazoa</taxon>
        <taxon>Ecdysozoa</taxon>
        <taxon>Nematoda</taxon>
        <taxon>Enoplea</taxon>
        <taxon>Dorylaimia</taxon>
        <taxon>Mermithida</taxon>
        <taxon>Mermithoidea</taxon>
        <taxon>Mermithidae</taxon>
        <taxon>Romanomermis</taxon>
    </lineage>
</organism>
<dbReference type="WBParaSite" id="nRc.2.0.1.t19947-RA">
    <property type="protein sequence ID" value="nRc.2.0.1.t19947-RA"/>
    <property type="gene ID" value="nRc.2.0.1.g19947"/>
</dbReference>
<dbReference type="AlphaFoldDB" id="A0A915J2M5"/>
<dbReference type="Gene3D" id="3.40.50.720">
    <property type="entry name" value="NAD(P)-binding Rossmann-like Domain"/>
    <property type="match status" value="1"/>
</dbReference>
<keyword evidence="3" id="KW-1185">Reference proteome</keyword>
<dbReference type="InterPro" id="IPR020904">
    <property type="entry name" value="Sc_DH/Rdtase_CS"/>
</dbReference>
<dbReference type="GO" id="GO:0016616">
    <property type="term" value="F:oxidoreductase activity, acting on the CH-OH group of donors, NAD or NADP as acceptor"/>
    <property type="evidence" value="ECO:0007669"/>
    <property type="project" value="TreeGrafter"/>
</dbReference>
<reference evidence="4" key="1">
    <citation type="submission" date="2022-11" db="UniProtKB">
        <authorList>
            <consortium name="WormBaseParasite"/>
        </authorList>
    </citation>
    <scope>IDENTIFICATION</scope>
</reference>
<evidence type="ECO:0000256" key="1">
    <source>
        <dbReference type="ARBA" id="ARBA00006484"/>
    </source>
</evidence>
<protein>
    <submittedName>
        <fullName evidence="4">Uncharacterized protein</fullName>
    </submittedName>
</protein>
<name>A0A915J2M5_ROMCU</name>
<dbReference type="PROSITE" id="PS00061">
    <property type="entry name" value="ADH_SHORT"/>
    <property type="match status" value="1"/>
</dbReference>
<evidence type="ECO:0000313" key="3">
    <source>
        <dbReference type="Proteomes" id="UP000887565"/>
    </source>
</evidence>
<keyword evidence="2" id="KW-0560">Oxidoreductase</keyword>
<dbReference type="PANTHER" id="PTHR24322">
    <property type="entry name" value="PKSB"/>
    <property type="match status" value="1"/>
</dbReference>
<dbReference type="OMA" id="CASKFAC"/>
<proteinExistence type="inferred from homology"/>
<dbReference type="Pfam" id="PF00106">
    <property type="entry name" value="adh_short"/>
    <property type="match status" value="1"/>
</dbReference>
<dbReference type="SUPFAM" id="SSF51735">
    <property type="entry name" value="NAD(P)-binding Rossmann-fold domains"/>
    <property type="match status" value="1"/>
</dbReference>
<evidence type="ECO:0000256" key="2">
    <source>
        <dbReference type="ARBA" id="ARBA00023002"/>
    </source>
</evidence>
<sequence>MGDVDILVNNASHYYHKRFVETSDEEINRSTTVNHLALCWTAHAFLPKMIQKNQGQIVTIASAAGIVSVNQLTAYSAAKHAAVGFHRSLSMELDDMGVDNVKLTLVCPYYIRSEKTEGLKTK</sequence>
<evidence type="ECO:0000313" key="4">
    <source>
        <dbReference type="WBParaSite" id="nRc.2.0.1.t19947-RA"/>
    </source>
</evidence>
<dbReference type="PRINTS" id="PR00080">
    <property type="entry name" value="SDRFAMILY"/>
</dbReference>
<dbReference type="Proteomes" id="UP000887565">
    <property type="component" value="Unplaced"/>
</dbReference>
<dbReference type="PANTHER" id="PTHR24322:SF736">
    <property type="entry name" value="RETINOL DEHYDROGENASE 10"/>
    <property type="match status" value="1"/>
</dbReference>
<accession>A0A915J2M5</accession>